<dbReference type="PANTHER" id="PTHR15668:SF4">
    <property type="entry name" value="COILED-COIL DOMAIN-CONTAINING PROTEIN 22"/>
    <property type="match status" value="1"/>
</dbReference>
<evidence type="ECO:0000259" key="4">
    <source>
        <dbReference type="Pfam" id="PF21674"/>
    </source>
</evidence>
<dbReference type="GO" id="GO:2000060">
    <property type="term" value="P:positive regulation of ubiquitin-dependent protein catabolic process"/>
    <property type="evidence" value="ECO:0007669"/>
    <property type="project" value="TreeGrafter"/>
</dbReference>
<feature type="domain" description="CCDC22 N-terminal" evidence="4">
    <location>
        <begin position="1"/>
        <end position="107"/>
    </location>
</feature>
<evidence type="ECO:0000256" key="2">
    <source>
        <dbReference type="SAM" id="MobiDB-lite"/>
    </source>
</evidence>
<organism evidence="5 6">
    <name type="scientific">Vitis rotundifolia</name>
    <name type="common">Muscadine grape</name>
    <dbReference type="NCBI Taxonomy" id="103349"/>
    <lineage>
        <taxon>Eukaryota</taxon>
        <taxon>Viridiplantae</taxon>
        <taxon>Streptophyta</taxon>
        <taxon>Embryophyta</taxon>
        <taxon>Tracheophyta</taxon>
        <taxon>Spermatophyta</taxon>
        <taxon>Magnoliopsida</taxon>
        <taxon>eudicotyledons</taxon>
        <taxon>Gunneridae</taxon>
        <taxon>Pentapetalae</taxon>
        <taxon>rosids</taxon>
        <taxon>Vitales</taxon>
        <taxon>Vitaceae</taxon>
        <taxon>Viteae</taxon>
        <taxon>Vitis</taxon>
    </lineage>
</organism>
<feature type="domain" description="CCDC22 coiled-coil" evidence="3">
    <location>
        <begin position="167"/>
        <end position="507"/>
    </location>
</feature>
<feature type="region of interest" description="Disordered" evidence="2">
    <location>
        <begin position="211"/>
        <end position="247"/>
    </location>
</feature>
<comment type="caution">
    <text evidence="5">The sequence shown here is derived from an EMBL/GenBank/DDBJ whole genome shotgun (WGS) entry which is preliminary data.</text>
</comment>
<evidence type="ECO:0000256" key="1">
    <source>
        <dbReference type="ARBA" id="ARBA00006438"/>
    </source>
</evidence>
<dbReference type="GO" id="GO:0097602">
    <property type="term" value="F:cullin family protein binding"/>
    <property type="evidence" value="ECO:0007669"/>
    <property type="project" value="TreeGrafter"/>
</dbReference>
<proteinExistence type="inferred from homology"/>
<evidence type="ECO:0008006" key="7">
    <source>
        <dbReference type="Google" id="ProtNLM"/>
    </source>
</evidence>
<dbReference type="InterPro" id="IPR048349">
    <property type="entry name" value="CCDC22_N"/>
</dbReference>
<dbReference type="AlphaFoldDB" id="A0AA39D635"/>
<dbReference type="Pfam" id="PF05667">
    <property type="entry name" value="CCDC22_CC"/>
    <property type="match status" value="1"/>
</dbReference>
<feature type="compositionally biased region" description="Basic and acidic residues" evidence="2">
    <location>
        <begin position="121"/>
        <end position="131"/>
    </location>
</feature>
<dbReference type="Pfam" id="PF21674">
    <property type="entry name" value="CCDC22_N"/>
    <property type="match status" value="1"/>
</dbReference>
<dbReference type="InterPro" id="IPR008530">
    <property type="entry name" value="CCDC22"/>
</dbReference>
<comment type="similarity">
    <text evidence="1">Belongs to the CCDC22 family.</text>
</comment>
<dbReference type="Proteomes" id="UP001168098">
    <property type="component" value="Unassembled WGS sequence"/>
</dbReference>
<evidence type="ECO:0000313" key="5">
    <source>
        <dbReference type="EMBL" id="KAJ9672461.1"/>
    </source>
</evidence>
<evidence type="ECO:0000259" key="3">
    <source>
        <dbReference type="Pfam" id="PF05667"/>
    </source>
</evidence>
<accession>A0AA39D635</accession>
<dbReference type="EMBL" id="JARBHA010000019">
    <property type="protein sequence ID" value="KAJ9672461.1"/>
    <property type="molecule type" value="Genomic_DNA"/>
</dbReference>
<keyword evidence="6" id="KW-1185">Reference proteome</keyword>
<reference evidence="5 6" key="1">
    <citation type="journal article" date="2023" name="BMC Biotechnol.">
        <title>Vitis rotundifolia cv Carlos genome sequencing.</title>
        <authorList>
            <person name="Huff M."/>
            <person name="Hulse-Kemp A."/>
            <person name="Scheffler B."/>
            <person name="Youngblood R."/>
            <person name="Simpson S."/>
            <person name="Babiker E."/>
            <person name="Staton M."/>
        </authorList>
    </citation>
    <scope>NUCLEOTIDE SEQUENCE [LARGE SCALE GENOMIC DNA]</scope>
    <source>
        <tissue evidence="5">Leaf</tissue>
    </source>
</reference>
<feature type="region of interest" description="Disordered" evidence="2">
    <location>
        <begin position="165"/>
        <end position="184"/>
    </location>
</feature>
<evidence type="ECO:0000313" key="6">
    <source>
        <dbReference type="Proteomes" id="UP001168098"/>
    </source>
</evidence>
<feature type="compositionally biased region" description="Basic and acidic residues" evidence="2">
    <location>
        <begin position="224"/>
        <end position="235"/>
    </location>
</feature>
<feature type="region of interest" description="Disordered" evidence="2">
    <location>
        <begin position="109"/>
        <end position="146"/>
    </location>
</feature>
<protein>
    <recommendedName>
        <fullName evidence="7">Coiled-coil domain-containing protein 22</fullName>
    </recommendedName>
</protein>
<dbReference type="InterPro" id="IPR048348">
    <property type="entry name" value="CCDC22_CC"/>
</dbReference>
<name>A0AA39D635_VITRO</name>
<dbReference type="PANTHER" id="PTHR15668">
    <property type="entry name" value="JM1 PROTEIN"/>
    <property type="match status" value="1"/>
</dbReference>
<sequence>MEESQEILLSSLASAGVSIPTSVSSIQDLTPTSLFSICAQSLSLIDNTTSFPTSLPDSMAERFKICTEIASAVKSLGYIGDMSFHKFLYPSEEDLYKLVRFLVEKLPESSEGGKTAGGNDIRAREKIKEDDLPSTSKHWTEKPDNQGVCLHFPNVGAKLKDLRLKSEVQESSDNESENESGTRANKAYSIQQKMDGVAVVDVSIPGTQDLSKEELNSLENGTDLVEKSEDSRRDASGNVEMSTQRDDKNVLTSFQEQSLKIKSRIEMLQNQEKLLIEEVTSKNLESQHLEEEYNLLKSAMEMEFDDQHPVDLFIEQLNERIESGKRNLVELESQWETLRKPLEEKKRSLEGSVYATVPGAQEKLQKLKEFELEKQSILYEIKKREEEHSKLSADLEKQPKLPSRRSYIQRITEITKNSRKQDADIERILKDTREVQLESNSVQERRDRTYAVVDETIFREAKKDPVGRQAYMLLTSIHESFEQIAEKILATDRTRREVTEHEAKLAAMASRSLNINKLQADLDAIRQENECLEQRLQDDPLDSSS</sequence>
<gene>
    <name evidence="5" type="ORF">PVL29_025896</name>
</gene>